<dbReference type="AlphaFoldDB" id="A0A5C8KBD5"/>
<evidence type="ECO:0000313" key="4">
    <source>
        <dbReference type="EMBL" id="TXK46800.1"/>
    </source>
</evidence>
<feature type="domain" description="DUF5060" evidence="2">
    <location>
        <begin position="20"/>
        <end position="87"/>
    </location>
</feature>
<dbReference type="InterPro" id="IPR041239">
    <property type="entry name" value="DUF5605"/>
</dbReference>
<dbReference type="Gene3D" id="3.20.20.80">
    <property type="entry name" value="Glycosidases"/>
    <property type="match status" value="1"/>
</dbReference>
<dbReference type="InterPro" id="IPR032260">
    <property type="entry name" value="DUF5060"/>
</dbReference>
<evidence type="ECO:0000259" key="3">
    <source>
        <dbReference type="Pfam" id="PF18310"/>
    </source>
</evidence>
<keyword evidence="5" id="KW-1185">Reference proteome</keyword>
<proteinExistence type="predicted"/>
<feature type="domain" description="DUF5605" evidence="3">
    <location>
        <begin position="425"/>
        <end position="511"/>
    </location>
</feature>
<dbReference type="OrthoDB" id="59486at2"/>
<sequence>MLFILAGSVAAQDKPVQGQQVERWDVFELTLQGPSAGNPFIQVPLTATFKQGDKTFTPDGFYDGNGTYKVRFMPDTEGTWTYETRSRHEVLNGKKGSFVCTPAAAGNHGPVRVRAQYHFAYEDGTPYFPFGTTIYEWPYNPKERQDQTIETLKNSPFNKARFLAIPPFKPKYVEGPLKLTQFPFEGTSKENWDFSRFNTDYFKHLELCVERLRALGIEADFILLRPYDGAWGFDKMDMETNERFIRYIIARFGAYRNIWWSLANENSFMRHLSQEDWDQLFQVVEKNDPYQHLRSIHNADKLYDYSKPWVTHVSLQYYNAVKAFGVSPLLRDIYRKPIVHDEINYEGNVSRRWGQLTGEEMVDRFWIAYVGGSYATHGEATEEGWISNGGTLSGTSPKRIAFLKEVVEQGPKEGLNPLDQYYLMNAAGKYGEYYLYYFGKDTPKNWTFELPDDALKPGMKFKVDIIDAWNMTVTPLKQVFEVEEVNRYKYRDKKNTKIKLPNKPYIALRIQQVDTGKLNDTKETIKRNELTDEVEP</sequence>
<dbReference type="PANTHER" id="PTHR37836:SF2">
    <property type="entry name" value="DUF4038 DOMAIN-CONTAINING PROTEIN"/>
    <property type="match status" value="1"/>
</dbReference>
<dbReference type="Pfam" id="PF13204">
    <property type="entry name" value="Apiosidase"/>
    <property type="match status" value="1"/>
</dbReference>
<evidence type="ECO:0000313" key="5">
    <source>
        <dbReference type="Proteomes" id="UP000321926"/>
    </source>
</evidence>
<name>A0A5C8KBD5_9BACT</name>
<comment type="caution">
    <text evidence="4">The sequence shown here is derived from an EMBL/GenBank/DDBJ whole genome shotgun (WGS) entry which is preliminary data.</text>
</comment>
<dbReference type="Pfam" id="PF18310">
    <property type="entry name" value="DUF5605"/>
    <property type="match status" value="1"/>
</dbReference>
<evidence type="ECO:0000259" key="1">
    <source>
        <dbReference type="Pfam" id="PF13204"/>
    </source>
</evidence>
<dbReference type="EMBL" id="VRTY01000032">
    <property type="protein sequence ID" value="TXK46800.1"/>
    <property type="molecule type" value="Genomic_DNA"/>
</dbReference>
<protein>
    <submittedName>
        <fullName evidence="4">DUF5060 domain-containing protein</fullName>
    </submittedName>
</protein>
<dbReference type="SUPFAM" id="SSF51445">
    <property type="entry name" value="(Trans)glycosidases"/>
    <property type="match status" value="1"/>
</dbReference>
<dbReference type="Gene3D" id="2.60.40.10">
    <property type="entry name" value="Immunoglobulins"/>
    <property type="match status" value="1"/>
</dbReference>
<dbReference type="InterPro" id="IPR013783">
    <property type="entry name" value="Ig-like_fold"/>
</dbReference>
<dbReference type="RefSeq" id="WP_147921674.1">
    <property type="nucleotide sequence ID" value="NZ_VRTY01000032.1"/>
</dbReference>
<dbReference type="PANTHER" id="PTHR37836">
    <property type="entry name" value="LMO1036 PROTEIN"/>
    <property type="match status" value="1"/>
</dbReference>
<dbReference type="InterPro" id="IPR025277">
    <property type="entry name" value="Apiosidase-like_cat_dom"/>
</dbReference>
<dbReference type="Pfam" id="PF16586">
    <property type="entry name" value="DUF5060"/>
    <property type="match status" value="1"/>
</dbReference>
<dbReference type="InterPro" id="IPR017853">
    <property type="entry name" value="GH"/>
</dbReference>
<reference evidence="4 5" key="1">
    <citation type="submission" date="2019-08" db="EMBL/GenBank/DDBJ databases">
        <authorList>
            <person name="Shi S."/>
        </authorList>
    </citation>
    <scope>NUCLEOTIDE SEQUENCE [LARGE SCALE GENOMIC DNA]</scope>
    <source>
        <strain evidence="4 5">GY10130</strain>
    </source>
</reference>
<evidence type="ECO:0000259" key="2">
    <source>
        <dbReference type="Pfam" id="PF16586"/>
    </source>
</evidence>
<feature type="domain" description="Apiosidase-like catalytic" evidence="1">
    <location>
        <begin position="116"/>
        <end position="373"/>
    </location>
</feature>
<accession>A0A5C8KBD5</accession>
<dbReference type="Proteomes" id="UP000321926">
    <property type="component" value="Unassembled WGS sequence"/>
</dbReference>
<organism evidence="4 5">
    <name type="scientific">Pontibacter qinzhouensis</name>
    <dbReference type="NCBI Taxonomy" id="2603253"/>
    <lineage>
        <taxon>Bacteria</taxon>
        <taxon>Pseudomonadati</taxon>
        <taxon>Bacteroidota</taxon>
        <taxon>Cytophagia</taxon>
        <taxon>Cytophagales</taxon>
        <taxon>Hymenobacteraceae</taxon>
        <taxon>Pontibacter</taxon>
    </lineage>
</organism>
<gene>
    <name evidence="4" type="ORF">FVR03_10250</name>
</gene>
<dbReference type="Gene3D" id="2.60.40.3950">
    <property type="match status" value="1"/>
</dbReference>